<reference evidence="2" key="1">
    <citation type="journal article" date="2019" name="Int. J. Syst. Evol. Microbiol.">
        <title>The Global Catalogue of Microorganisms (GCM) 10K type strain sequencing project: providing services to taxonomists for standard genome sequencing and annotation.</title>
        <authorList>
            <consortium name="The Broad Institute Genomics Platform"/>
            <consortium name="The Broad Institute Genome Sequencing Center for Infectious Disease"/>
            <person name="Wu L."/>
            <person name="Ma J."/>
        </authorList>
    </citation>
    <scope>NUCLEOTIDE SEQUENCE [LARGE SCALE GENOMIC DNA]</scope>
    <source>
        <strain evidence="2">JCM 17759</strain>
    </source>
</reference>
<evidence type="ECO:0000313" key="1">
    <source>
        <dbReference type="EMBL" id="GAA4448701.1"/>
    </source>
</evidence>
<keyword evidence="2" id="KW-1185">Reference proteome</keyword>
<proteinExistence type="predicted"/>
<comment type="caution">
    <text evidence="1">The sequence shown here is derived from an EMBL/GenBank/DDBJ whole genome shotgun (WGS) entry which is preliminary data.</text>
</comment>
<protein>
    <submittedName>
        <fullName evidence="1">Uncharacterized protein</fullName>
    </submittedName>
</protein>
<dbReference type="EMBL" id="BAABGA010000017">
    <property type="protein sequence ID" value="GAA4448701.1"/>
    <property type="molecule type" value="Genomic_DNA"/>
</dbReference>
<gene>
    <name evidence="1" type="ORF">GCM10023156_12180</name>
</gene>
<accession>A0ABP8MG84</accession>
<organism evidence="1 2">
    <name type="scientific">Novipirellula rosea</name>
    <dbReference type="NCBI Taxonomy" id="1031540"/>
    <lineage>
        <taxon>Bacteria</taxon>
        <taxon>Pseudomonadati</taxon>
        <taxon>Planctomycetota</taxon>
        <taxon>Planctomycetia</taxon>
        <taxon>Pirellulales</taxon>
        <taxon>Pirellulaceae</taxon>
        <taxon>Novipirellula</taxon>
    </lineage>
</organism>
<sequence>MTEQGAFYASFPSLGSAQTRVAALFGTRRFLCGGKGMDQPQRPGGRAVCELAWQLLY</sequence>
<name>A0ABP8MG84_9BACT</name>
<dbReference type="Proteomes" id="UP001500840">
    <property type="component" value="Unassembled WGS sequence"/>
</dbReference>
<evidence type="ECO:0000313" key="2">
    <source>
        <dbReference type="Proteomes" id="UP001500840"/>
    </source>
</evidence>